<reference evidence="9 10" key="1">
    <citation type="journal article" date="2009" name="Appl. Environ. Microbiol.">
        <title>Metabolic versatility and indigenous origin of the archaeon Thermococcus sibiricus, isolated from a siberian oil reservoir, as revealed by genome analysis.</title>
        <authorList>
            <person name="Mardanov A.V."/>
            <person name="Ravin N.V."/>
            <person name="Svetlitchnyi V.A."/>
            <person name="Beletsky A.V."/>
            <person name="Miroshnichenko M.L."/>
            <person name="Bonch-Osmolovskaya E.A."/>
            <person name="Skryabin K.G."/>
        </authorList>
    </citation>
    <scope>NUCLEOTIDE SEQUENCE [LARGE SCALE GENOMIC DNA]</scope>
    <source>
        <strain evidence="10">DSM 12597 / MM 739</strain>
    </source>
</reference>
<dbReference type="CDD" id="cd00712">
    <property type="entry name" value="AsnB"/>
    <property type="match status" value="1"/>
</dbReference>
<keyword evidence="4 6" id="KW-0315">Glutamine amidotransferase</keyword>
<organism evidence="9 10">
    <name type="scientific">Thermococcus sibiricus (strain DSM 12597 / MM 739)</name>
    <dbReference type="NCBI Taxonomy" id="604354"/>
    <lineage>
        <taxon>Archaea</taxon>
        <taxon>Methanobacteriati</taxon>
        <taxon>Methanobacteriota</taxon>
        <taxon>Thermococci</taxon>
        <taxon>Thermococcales</taxon>
        <taxon>Thermococcaceae</taxon>
        <taxon>Thermococcus</taxon>
    </lineage>
</organism>
<dbReference type="SUPFAM" id="SSF56235">
    <property type="entry name" value="N-terminal nucleophile aminohydrolases (Ntn hydrolases)"/>
    <property type="match status" value="1"/>
</dbReference>
<dbReference type="KEGG" id="tsi:TSIB_2023"/>
<keyword evidence="6" id="KW-0061">Asparagine biosynthesis</keyword>
<accession>C6A089</accession>
<evidence type="ECO:0000313" key="10">
    <source>
        <dbReference type="Proteomes" id="UP000009079"/>
    </source>
</evidence>
<sequence>MCGINGFSWSDVKLVREMNDAIRHRGPDDEDIYVDENVSLGHVRLAIIDLSPKGHQPMRYEKDGREIWIVYNGEVYNFMELRKELEERGYTFNSNTDTEVILAAYLEWGFDCIKKFNGMWAFAIYDKGKNLLFLSRDRFGIKPLYYYYDGQNIIFSSEIKAILEHNIERKPNDSVIFDFLYYNLLDHTEDTFFEGIKRLMPGHSAVFDLTTRKLKTFKYYELREQVKLKTVITENPAVFRDIFKKAVQRRLIADVPVGSCLSGGLDSSSIVCMMREINKNLEIKTFSLVFPGFKLDESKYQESVVRECNVKRYTTTFTVGDILRDIDDLVYSQEEPFFTLSIYGQYRVMKLAKEHGMKVLLDGQGSDEILGGYHHFFEYYFAELFRSFRWIKLISEIIAYYKTYKSWSPISNMIFYLSPKFVKRLLWKRRFPYLADDFVERYKDRGSKEPQWGAKSLKEALILAETYYSLPHLLRFEDKNSMRWSIESRVPFCDHELVEYVLSLPAEAKIDKGITKKILREALRGILPEDIRTRTSKIGFATPDEDILRTEVGYTFAKSIIESNSF</sequence>
<keyword evidence="2 5" id="KW-0547">Nucleotide-binding</keyword>
<dbReference type="InterPro" id="IPR017932">
    <property type="entry name" value="GATase_2_dom"/>
</dbReference>
<dbReference type="EMBL" id="CP001463">
    <property type="protein sequence ID" value="ACS91070.1"/>
    <property type="molecule type" value="Genomic_DNA"/>
</dbReference>
<keyword evidence="9" id="KW-0436">Ligase</keyword>
<dbReference type="CDD" id="cd01991">
    <property type="entry name" value="Asn_synthase_B_C"/>
    <property type="match status" value="1"/>
</dbReference>
<dbReference type="InterPro" id="IPR014729">
    <property type="entry name" value="Rossmann-like_a/b/a_fold"/>
</dbReference>
<dbReference type="GO" id="GO:0005524">
    <property type="term" value="F:ATP binding"/>
    <property type="evidence" value="ECO:0007669"/>
    <property type="project" value="UniProtKB-KW"/>
</dbReference>
<dbReference type="Pfam" id="PF13537">
    <property type="entry name" value="GATase_7"/>
    <property type="match status" value="1"/>
</dbReference>
<dbReference type="Pfam" id="PF00733">
    <property type="entry name" value="Asn_synthase"/>
    <property type="match status" value="1"/>
</dbReference>
<dbReference type="SUPFAM" id="SSF52402">
    <property type="entry name" value="Adenine nucleotide alpha hydrolases-like"/>
    <property type="match status" value="1"/>
</dbReference>
<dbReference type="InterPro" id="IPR051786">
    <property type="entry name" value="ASN_synthetase/amidase"/>
</dbReference>
<dbReference type="Gene3D" id="3.40.50.620">
    <property type="entry name" value="HUPs"/>
    <property type="match status" value="1"/>
</dbReference>
<protein>
    <recommendedName>
        <fullName evidence="5">Putative asparagine synthetase [glutamine-hydrolyzing]</fullName>
        <ecNumber evidence="5">6.3.5.4</ecNumber>
    </recommendedName>
</protein>
<evidence type="ECO:0000256" key="7">
    <source>
        <dbReference type="PIRSR" id="PIRSR001589-2"/>
    </source>
</evidence>
<dbReference type="InterPro" id="IPR001962">
    <property type="entry name" value="Asn_synthase"/>
</dbReference>
<evidence type="ECO:0000259" key="8">
    <source>
        <dbReference type="PROSITE" id="PS51278"/>
    </source>
</evidence>
<dbReference type="eggNOG" id="arCOG00071">
    <property type="taxonomic scope" value="Archaea"/>
</dbReference>
<dbReference type="PIRSF" id="PIRSF001589">
    <property type="entry name" value="Asn_synthetase_glu-h"/>
    <property type="match status" value="1"/>
</dbReference>
<evidence type="ECO:0000256" key="2">
    <source>
        <dbReference type="ARBA" id="ARBA00022741"/>
    </source>
</evidence>
<comment type="catalytic activity">
    <reaction evidence="5">
        <text>L-aspartate + L-glutamine + ATP + H2O = L-asparagine + L-glutamate + AMP + diphosphate + H(+)</text>
        <dbReference type="Rhea" id="RHEA:12228"/>
        <dbReference type="ChEBI" id="CHEBI:15377"/>
        <dbReference type="ChEBI" id="CHEBI:15378"/>
        <dbReference type="ChEBI" id="CHEBI:29985"/>
        <dbReference type="ChEBI" id="CHEBI:29991"/>
        <dbReference type="ChEBI" id="CHEBI:30616"/>
        <dbReference type="ChEBI" id="CHEBI:33019"/>
        <dbReference type="ChEBI" id="CHEBI:58048"/>
        <dbReference type="ChEBI" id="CHEBI:58359"/>
        <dbReference type="ChEBI" id="CHEBI:456215"/>
        <dbReference type="EC" id="6.3.5.4"/>
    </reaction>
</comment>
<evidence type="ECO:0000256" key="6">
    <source>
        <dbReference type="PIRSR" id="PIRSR001589-1"/>
    </source>
</evidence>
<evidence type="ECO:0000313" key="9">
    <source>
        <dbReference type="EMBL" id="ACS91070.1"/>
    </source>
</evidence>
<dbReference type="InterPro" id="IPR033738">
    <property type="entry name" value="AsnB_N"/>
</dbReference>
<evidence type="ECO:0000256" key="1">
    <source>
        <dbReference type="ARBA" id="ARBA00005752"/>
    </source>
</evidence>
<dbReference type="GO" id="GO:0006529">
    <property type="term" value="P:asparagine biosynthetic process"/>
    <property type="evidence" value="ECO:0007669"/>
    <property type="project" value="UniProtKB-KW"/>
</dbReference>
<feature type="binding site" evidence="7">
    <location>
        <position position="97"/>
    </location>
    <ligand>
        <name>L-glutamine</name>
        <dbReference type="ChEBI" id="CHEBI:58359"/>
    </ligand>
</feature>
<dbReference type="HOGENOM" id="CLU_014658_3_3_2"/>
<keyword evidence="10" id="KW-1185">Reference proteome</keyword>
<dbReference type="STRING" id="604354.TSIB_2023"/>
<evidence type="ECO:0000256" key="5">
    <source>
        <dbReference type="PIRNR" id="PIRNR001589"/>
    </source>
</evidence>
<name>C6A089_THESM</name>
<evidence type="ECO:0000256" key="3">
    <source>
        <dbReference type="ARBA" id="ARBA00022840"/>
    </source>
</evidence>
<dbReference type="PANTHER" id="PTHR43284">
    <property type="entry name" value="ASPARAGINE SYNTHETASE (GLUTAMINE-HYDROLYZING)"/>
    <property type="match status" value="1"/>
</dbReference>
<feature type="active site" description="For GATase activity" evidence="6">
    <location>
        <position position="2"/>
    </location>
</feature>
<keyword evidence="6" id="KW-0028">Amino-acid biosynthesis</keyword>
<feature type="domain" description="Glutamine amidotransferase type-2" evidence="8">
    <location>
        <begin position="2"/>
        <end position="210"/>
    </location>
</feature>
<dbReference type="AlphaFoldDB" id="C6A089"/>
<dbReference type="EC" id="6.3.5.4" evidence="5"/>
<dbReference type="PANTHER" id="PTHR43284:SF1">
    <property type="entry name" value="ASPARAGINE SYNTHETASE"/>
    <property type="match status" value="1"/>
</dbReference>
<proteinExistence type="inferred from homology"/>
<comment type="similarity">
    <text evidence="1">Belongs to the asparagine synthetase family.</text>
</comment>
<dbReference type="NCBIfam" id="TIGR01536">
    <property type="entry name" value="asn_synth_AEB"/>
    <property type="match status" value="1"/>
</dbReference>
<dbReference type="PROSITE" id="PS51278">
    <property type="entry name" value="GATASE_TYPE_2"/>
    <property type="match status" value="1"/>
</dbReference>
<dbReference type="Proteomes" id="UP000009079">
    <property type="component" value="Chromosome"/>
</dbReference>
<gene>
    <name evidence="9" type="ordered locus">TSIB_2023</name>
</gene>
<evidence type="ECO:0000256" key="4">
    <source>
        <dbReference type="ARBA" id="ARBA00022962"/>
    </source>
</evidence>
<dbReference type="InterPro" id="IPR006426">
    <property type="entry name" value="Asn_synth_AEB"/>
</dbReference>
<dbReference type="GO" id="GO:0004066">
    <property type="term" value="F:asparagine synthase (glutamine-hydrolyzing) activity"/>
    <property type="evidence" value="ECO:0007669"/>
    <property type="project" value="UniProtKB-EC"/>
</dbReference>
<dbReference type="InterPro" id="IPR029055">
    <property type="entry name" value="Ntn_hydrolases_N"/>
</dbReference>
<keyword evidence="3 5" id="KW-0067">ATP-binding</keyword>
<dbReference type="Gene3D" id="3.60.20.10">
    <property type="entry name" value="Glutamine Phosphoribosylpyrophosphate, subunit 1, domain 1"/>
    <property type="match status" value="1"/>
</dbReference>